<dbReference type="EMBL" id="CM042053">
    <property type="protein sequence ID" value="KAI3716056.1"/>
    <property type="molecule type" value="Genomic_DNA"/>
</dbReference>
<sequence length="76" mass="8957">MMFFSETSIHTFFFTYFISSYLYMIVSVSKEKKTVSKFESQNKWSEHLSLGAFVQLHFEFATSLSSISSFYMYPTT</sequence>
<evidence type="ECO:0000313" key="1">
    <source>
        <dbReference type="EMBL" id="KAI3716056.1"/>
    </source>
</evidence>
<reference evidence="1 2" key="2">
    <citation type="journal article" date="2022" name="Mol. Ecol. Resour.">
        <title>The genomes of chicory, endive, great burdock and yacon provide insights into Asteraceae paleo-polyploidization history and plant inulin production.</title>
        <authorList>
            <person name="Fan W."/>
            <person name="Wang S."/>
            <person name="Wang H."/>
            <person name="Wang A."/>
            <person name="Jiang F."/>
            <person name="Liu H."/>
            <person name="Zhao H."/>
            <person name="Xu D."/>
            <person name="Zhang Y."/>
        </authorList>
    </citation>
    <scope>NUCLEOTIDE SEQUENCE [LARGE SCALE GENOMIC DNA]</scope>
    <source>
        <strain evidence="2">cv. Niubang</strain>
    </source>
</reference>
<keyword evidence="2" id="KW-1185">Reference proteome</keyword>
<gene>
    <name evidence="1" type="ORF">L6452_23112</name>
</gene>
<organism evidence="1 2">
    <name type="scientific">Arctium lappa</name>
    <name type="common">Greater burdock</name>
    <name type="synonym">Lappa major</name>
    <dbReference type="NCBI Taxonomy" id="4217"/>
    <lineage>
        <taxon>Eukaryota</taxon>
        <taxon>Viridiplantae</taxon>
        <taxon>Streptophyta</taxon>
        <taxon>Embryophyta</taxon>
        <taxon>Tracheophyta</taxon>
        <taxon>Spermatophyta</taxon>
        <taxon>Magnoliopsida</taxon>
        <taxon>eudicotyledons</taxon>
        <taxon>Gunneridae</taxon>
        <taxon>Pentapetalae</taxon>
        <taxon>asterids</taxon>
        <taxon>campanulids</taxon>
        <taxon>Asterales</taxon>
        <taxon>Asteraceae</taxon>
        <taxon>Carduoideae</taxon>
        <taxon>Cardueae</taxon>
        <taxon>Arctiinae</taxon>
        <taxon>Arctium</taxon>
    </lineage>
</organism>
<name>A0ACB9B297_ARCLA</name>
<dbReference type="Proteomes" id="UP001055879">
    <property type="component" value="Linkage Group LG07"/>
</dbReference>
<protein>
    <submittedName>
        <fullName evidence="1">Uncharacterized protein</fullName>
    </submittedName>
</protein>
<proteinExistence type="predicted"/>
<evidence type="ECO:0000313" key="2">
    <source>
        <dbReference type="Proteomes" id="UP001055879"/>
    </source>
</evidence>
<comment type="caution">
    <text evidence="1">The sequence shown here is derived from an EMBL/GenBank/DDBJ whole genome shotgun (WGS) entry which is preliminary data.</text>
</comment>
<accession>A0ACB9B297</accession>
<reference evidence="2" key="1">
    <citation type="journal article" date="2022" name="Mol. Ecol. Resour.">
        <title>The genomes of chicory, endive, great burdock and yacon provide insights into Asteraceae palaeo-polyploidization history and plant inulin production.</title>
        <authorList>
            <person name="Fan W."/>
            <person name="Wang S."/>
            <person name="Wang H."/>
            <person name="Wang A."/>
            <person name="Jiang F."/>
            <person name="Liu H."/>
            <person name="Zhao H."/>
            <person name="Xu D."/>
            <person name="Zhang Y."/>
        </authorList>
    </citation>
    <scope>NUCLEOTIDE SEQUENCE [LARGE SCALE GENOMIC DNA]</scope>
    <source>
        <strain evidence="2">cv. Niubang</strain>
    </source>
</reference>